<dbReference type="Pfam" id="PF17167">
    <property type="entry name" value="Glyco_hydro_94"/>
    <property type="match status" value="1"/>
</dbReference>
<dbReference type="Pfam" id="PF21250">
    <property type="entry name" value="SOGP_2nd"/>
    <property type="match status" value="1"/>
</dbReference>
<reference evidence="7 8" key="1">
    <citation type="submission" date="2020-08" db="EMBL/GenBank/DDBJ databases">
        <title>Genomic Encyclopedia of Type Strains, Phase III (KMG-III): the genomes of soil and plant-associated and newly described type strains.</title>
        <authorList>
            <person name="Whitman W."/>
        </authorList>
    </citation>
    <scope>NUCLEOTIDE SEQUENCE [LARGE SCALE GENOMIC DNA]</scope>
    <source>
        <strain evidence="7 8">CECT 5862</strain>
    </source>
</reference>
<comment type="caution">
    <text evidence="7">The sequence shown here is derived from an EMBL/GenBank/DDBJ whole genome shotgun (WGS) entry which is preliminary data.</text>
</comment>
<evidence type="ECO:0000256" key="1">
    <source>
        <dbReference type="ARBA" id="ARBA00022676"/>
    </source>
</evidence>
<dbReference type="GO" id="GO:0016757">
    <property type="term" value="F:glycosyltransferase activity"/>
    <property type="evidence" value="ECO:0007669"/>
    <property type="project" value="UniProtKB-KW"/>
</dbReference>
<dbReference type="PANTHER" id="PTHR37469:SF2">
    <property type="entry name" value="CELLOBIONIC ACID PHOSPHORYLASE"/>
    <property type="match status" value="1"/>
</dbReference>
<dbReference type="GO" id="GO:0005975">
    <property type="term" value="P:carbohydrate metabolic process"/>
    <property type="evidence" value="ECO:0007669"/>
    <property type="project" value="InterPro"/>
</dbReference>
<feature type="domain" description="SOGP N-terminal" evidence="6">
    <location>
        <begin position="23"/>
        <end position="248"/>
    </location>
</feature>
<dbReference type="InterPro" id="IPR048773">
    <property type="entry name" value="SOGP_C"/>
</dbReference>
<dbReference type="PANTHER" id="PTHR37469">
    <property type="entry name" value="CELLOBIONIC ACID PHOSPHORYLASE-RELATED"/>
    <property type="match status" value="1"/>
</dbReference>
<evidence type="ECO:0000313" key="8">
    <source>
        <dbReference type="Proteomes" id="UP000570361"/>
    </source>
</evidence>
<evidence type="ECO:0000259" key="6">
    <source>
        <dbReference type="Pfam" id="PF21958"/>
    </source>
</evidence>
<dbReference type="EMBL" id="JACHXK010000013">
    <property type="protein sequence ID" value="MBB3112582.1"/>
    <property type="molecule type" value="Genomic_DNA"/>
</dbReference>
<dbReference type="Pfam" id="PF21958">
    <property type="entry name" value="SOGP_N"/>
    <property type="match status" value="1"/>
</dbReference>
<dbReference type="InterPro" id="IPR033432">
    <property type="entry name" value="GH94_catalytic"/>
</dbReference>
<keyword evidence="1" id="KW-0328">Glycosyltransferase</keyword>
<accession>A0A7W5B1C2</accession>
<dbReference type="Gene3D" id="1.50.10.10">
    <property type="match status" value="1"/>
</dbReference>
<dbReference type="InterPro" id="IPR053831">
    <property type="entry name" value="SOGP_N"/>
</dbReference>
<dbReference type="AlphaFoldDB" id="A0A7W5B1C2"/>
<evidence type="ECO:0000259" key="5">
    <source>
        <dbReference type="Pfam" id="PF21270"/>
    </source>
</evidence>
<dbReference type="Pfam" id="PF21270">
    <property type="entry name" value="SOGP_4th"/>
    <property type="match status" value="1"/>
</dbReference>
<name>A0A7W5B1C2_9BACL</name>
<evidence type="ECO:0000259" key="4">
    <source>
        <dbReference type="Pfam" id="PF21250"/>
    </source>
</evidence>
<gene>
    <name evidence="7" type="ORF">FHS18_004683</name>
</gene>
<dbReference type="SUPFAM" id="SSF48208">
    <property type="entry name" value="Six-hairpin glycosidases"/>
    <property type="match status" value="1"/>
</dbReference>
<dbReference type="RefSeq" id="WP_246427849.1">
    <property type="nucleotide sequence ID" value="NZ_JACHXK010000013.1"/>
</dbReference>
<protein>
    <submittedName>
        <fullName evidence="7">Cellobiose phosphorylase</fullName>
    </submittedName>
</protein>
<keyword evidence="2" id="KW-0808">Transferase</keyword>
<feature type="domain" description="Glycosyl hydrolase 94 catalytic" evidence="3">
    <location>
        <begin position="697"/>
        <end position="983"/>
    </location>
</feature>
<evidence type="ECO:0000259" key="3">
    <source>
        <dbReference type="Pfam" id="PF17167"/>
    </source>
</evidence>
<dbReference type="InterPro" id="IPR048771">
    <property type="entry name" value="SOGP_2nd"/>
</dbReference>
<feature type="domain" description="Glycoside phosphorylase super sandwich" evidence="4">
    <location>
        <begin position="314"/>
        <end position="562"/>
    </location>
</feature>
<organism evidence="7 8">
    <name type="scientific">Paenibacillus phyllosphaerae</name>
    <dbReference type="NCBI Taxonomy" id="274593"/>
    <lineage>
        <taxon>Bacteria</taxon>
        <taxon>Bacillati</taxon>
        <taxon>Bacillota</taxon>
        <taxon>Bacilli</taxon>
        <taxon>Bacillales</taxon>
        <taxon>Paenibacillaceae</taxon>
        <taxon>Paenibacillus</taxon>
    </lineage>
</organism>
<dbReference type="InterPro" id="IPR052047">
    <property type="entry name" value="GH94_Enzymes"/>
</dbReference>
<proteinExistence type="predicted"/>
<sequence>MPVQMTSAQTPAFVLEKGDLRFTFHPSGDLYEALGSGFMLNQVLTGPTEGALNNIYLRIHREEGLAIYPLIGLQSKSLISRSGNRISWRGEAGGTNYEVSFMLSGRGVWFWDVQLHSGGTFLAADVVYGQDIGLASPAAVRSNEAYLSQYLDHSVYADPDKGWIVCTRQNQPQSGQFPYLQQGSLTGAEAYATDGFQFFGLSYKDTHRPEALEQPSLPSEVYQYEFAYAALQSGRMNLAKGGRAVFYGLFRDDHPQAVTEAEFQDVLADAWEEVQREAGSAEATEFNSVPARSADLGVPVYSQPLTQEQVETRYPHRLQEEREDGELLSFFTPTYEHVVLKAKELRTERPHGHILMSGAPDRAGAEVLTSTAYMYGVFHSQLVVGNTSYNKLISNTRNALNALKTSGQRIYAEVDGKYRMLAMPSLFEIGFNYATWIYVLEDDVIRVTSYTTADRPEAVLELVSERQQNRKFLITTQVTMSEREFEVPYEYERAGNSVVFRAADGTLASNTYAQLRYRMTLTGAEASAHDERRLVPSIQPGIAPLYVIETTATSAWQLRIDGGLDGLQEERAVPSLEASAAQYRQDMAARMNGFALSHPDDSPGVERLNILAWWYTHNMRVHFAVPHGLEQYGGAAWGTRDVCQGPAEYFLAVQHYEAVQDIIRTVYSHQYEDDGAWPQWFMFDQYYRIQQDESHGDIIVWPLKLLGDYIAATGDFAILEEELPFTQREAHDFTKQTYTLLEHVQKQIGYIRSHFLHDTHLSSYGDGDWDDTLQPASASLRTYMVSSWTVALTYQAMLQFGRLLAEGDGAANERRIRFGSEAIRMAESIREDFHRYMQPDAVIPGFLYMEEANRPEKLLHPEDTRTGIQYRLLPMTRSMIAELLTPEQAQRHYELIKRELQFPDGVRLMNRPAAYEGGVSTRFKRAEQASNFGREIGLQYVHAHIRFIEAMAKLGHAEEAWHALQVINPVGLREVVPNAELRQSNSYFSSSDGKFATRAEAANRFEELRSGSAPVKGGWRIYSSGPGIYMNQLISNFLGIRHAAGELLLDPILPEELDGLTLRYAIGGRPVRIQYRIGGQAIKRITLNGSELALERIPNPYRSTGARVELASLDGYWLEDSSAVNELIIET</sequence>
<dbReference type="InterPro" id="IPR008928">
    <property type="entry name" value="6-hairpin_glycosidase_sf"/>
</dbReference>
<evidence type="ECO:0000313" key="7">
    <source>
        <dbReference type="EMBL" id="MBB3112582.1"/>
    </source>
</evidence>
<dbReference type="InterPro" id="IPR012341">
    <property type="entry name" value="6hp_glycosidase-like_sf"/>
</dbReference>
<feature type="domain" description="Glycoside phosphorylase C-terminal" evidence="5">
    <location>
        <begin position="1039"/>
        <end position="1109"/>
    </location>
</feature>
<keyword evidence="8" id="KW-1185">Reference proteome</keyword>
<dbReference type="Gene3D" id="2.60.420.10">
    <property type="entry name" value="Maltose phosphorylase, domain 3"/>
    <property type="match status" value="1"/>
</dbReference>
<evidence type="ECO:0000256" key="2">
    <source>
        <dbReference type="ARBA" id="ARBA00022679"/>
    </source>
</evidence>
<dbReference type="Proteomes" id="UP000570361">
    <property type="component" value="Unassembled WGS sequence"/>
</dbReference>